<evidence type="ECO:0000256" key="4">
    <source>
        <dbReference type="ARBA" id="ARBA00023163"/>
    </source>
</evidence>
<evidence type="ECO:0000256" key="3">
    <source>
        <dbReference type="ARBA" id="ARBA00023125"/>
    </source>
</evidence>
<dbReference type="Pfam" id="PF03466">
    <property type="entry name" value="LysR_substrate"/>
    <property type="match status" value="1"/>
</dbReference>
<organism evidence="6 7">
    <name type="scientific">Clavibacter michiganensis subsp. michiganensis</name>
    <dbReference type="NCBI Taxonomy" id="33013"/>
    <lineage>
        <taxon>Bacteria</taxon>
        <taxon>Bacillati</taxon>
        <taxon>Actinomycetota</taxon>
        <taxon>Actinomycetes</taxon>
        <taxon>Micrococcales</taxon>
        <taxon>Microbacteriaceae</taxon>
        <taxon>Clavibacter</taxon>
    </lineage>
</organism>
<dbReference type="Proteomes" id="UP000195062">
    <property type="component" value="Unassembled WGS sequence"/>
</dbReference>
<name>A0A251XHL5_CLAMM</name>
<dbReference type="GO" id="GO:0032993">
    <property type="term" value="C:protein-DNA complex"/>
    <property type="evidence" value="ECO:0007669"/>
    <property type="project" value="TreeGrafter"/>
</dbReference>
<evidence type="ECO:0000259" key="5">
    <source>
        <dbReference type="Pfam" id="PF03466"/>
    </source>
</evidence>
<evidence type="ECO:0000313" key="7">
    <source>
        <dbReference type="Proteomes" id="UP000195062"/>
    </source>
</evidence>
<proteinExistence type="inferred from homology"/>
<keyword evidence="7" id="KW-1185">Reference proteome</keyword>
<comment type="similarity">
    <text evidence="1">Belongs to the LysR transcriptional regulatory family.</text>
</comment>
<dbReference type="CDD" id="cd05466">
    <property type="entry name" value="PBP2_LTTR_substrate"/>
    <property type="match status" value="1"/>
</dbReference>
<dbReference type="GO" id="GO:0003677">
    <property type="term" value="F:DNA binding"/>
    <property type="evidence" value="ECO:0007669"/>
    <property type="project" value="UniProtKB-KW"/>
</dbReference>
<dbReference type="PANTHER" id="PTHR30346">
    <property type="entry name" value="TRANSCRIPTIONAL DUAL REGULATOR HCAR-RELATED"/>
    <property type="match status" value="1"/>
</dbReference>
<comment type="caution">
    <text evidence="6">The sequence shown here is derived from an EMBL/GenBank/DDBJ whole genome shotgun (WGS) entry which is preliminary data.</text>
</comment>
<dbReference type="GO" id="GO:0003700">
    <property type="term" value="F:DNA-binding transcription factor activity"/>
    <property type="evidence" value="ECO:0007669"/>
    <property type="project" value="TreeGrafter"/>
</dbReference>
<dbReference type="Gene3D" id="3.40.190.290">
    <property type="match status" value="1"/>
</dbReference>
<dbReference type="AlphaFoldDB" id="A0A251XHL5"/>
<evidence type="ECO:0000256" key="1">
    <source>
        <dbReference type="ARBA" id="ARBA00009437"/>
    </source>
</evidence>
<keyword evidence="3" id="KW-0238">DNA-binding</keyword>
<gene>
    <name evidence="6" type="ORF">CMMCAS07_14630</name>
</gene>
<dbReference type="SUPFAM" id="SSF53850">
    <property type="entry name" value="Periplasmic binding protein-like II"/>
    <property type="match status" value="1"/>
</dbReference>
<reference evidence="6 7" key="1">
    <citation type="submission" date="2016-08" db="EMBL/GenBank/DDBJ databases">
        <title>Genome sequence of Clavibacter michiganensis subsp. michiganensis strain CASJ007.</title>
        <authorList>
            <person name="Thapa S.P."/>
            <person name="Coaker G."/>
        </authorList>
    </citation>
    <scope>NUCLEOTIDE SEQUENCE [LARGE SCALE GENOMIC DNA]</scope>
    <source>
        <strain evidence="6">CASJ007</strain>
    </source>
</reference>
<evidence type="ECO:0000313" key="6">
    <source>
        <dbReference type="EMBL" id="OUE01542.1"/>
    </source>
</evidence>
<dbReference type="PANTHER" id="PTHR30346:SF28">
    <property type="entry name" value="HTH-TYPE TRANSCRIPTIONAL REGULATOR CYNR"/>
    <property type="match status" value="1"/>
</dbReference>
<keyword evidence="2" id="KW-0805">Transcription regulation</keyword>
<dbReference type="EMBL" id="MDHH01000003">
    <property type="protein sequence ID" value="OUE01542.1"/>
    <property type="molecule type" value="Genomic_DNA"/>
</dbReference>
<keyword evidence="4" id="KW-0804">Transcription</keyword>
<evidence type="ECO:0000256" key="2">
    <source>
        <dbReference type="ARBA" id="ARBA00023015"/>
    </source>
</evidence>
<protein>
    <submittedName>
        <fullName evidence="6">LysR substrate binding domain protein</fullName>
    </submittedName>
</protein>
<feature type="domain" description="LysR substrate-binding" evidence="5">
    <location>
        <begin position="9"/>
        <end position="100"/>
    </location>
</feature>
<sequence>MDRRAAGPAFDRILLDIEQAVGAPARVVQRFSDTRITESLVASGHGIALLPRYTAGSHEGVVVKRLSGVTSKRHLHVLLRPDRAERPSVRAVVDALREEAKAVDARFSGNG</sequence>
<accession>A0A251XHL5</accession>
<dbReference type="InterPro" id="IPR005119">
    <property type="entry name" value="LysR_subst-bd"/>
</dbReference>